<comment type="function">
    <text evidence="14">Plays essential roles both in the entry of the viral genome into the bacterial host and in budding process. The formation of the G3P-G6P complex termed adsorption complex is essential for correct termination of filamentous phage assembly.</text>
</comment>
<evidence type="ECO:0000256" key="12">
    <source>
        <dbReference type="ARBA" id="ARBA00023136"/>
    </source>
</evidence>
<keyword evidence="19" id="KW-1185">Reference proteome</keyword>
<keyword evidence="10" id="KW-1043">Host membrane</keyword>
<keyword evidence="9" id="KW-0946">Virion</keyword>
<keyword evidence="6" id="KW-1162">Viral penetration into host cytoplasm</keyword>
<evidence type="ECO:0000256" key="10">
    <source>
        <dbReference type="ARBA" id="ARBA00022870"/>
    </source>
</evidence>
<feature type="transmembrane region" description="Helical" evidence="17">
    <location>
        <begin position="6"/>
        <end position="35"/>
    </location>
</feature>
<dbReference type="OrthoDB" id="34146at10239"/>
<comment type="subcellular location">
    <subcellularLocation>
        <location evidence="1">Host membrane</location>
        <topology evidence="1">Multi-pass membrane protein</topology>
    </subcellularLocation>
    <subcellularLocation>
        <location evidence="2">Virion</location>
    </subcellularLocation>
</comment>
<evidence type="ECO:0000256" key="1">
    <source>
        <dbReference type="ARBA" id="ARBA00004301"/>
    </source>
</evidence>
<keyword evidence="11 17" id="KW-1133">Transmembrane helix</keyword>
<accession>O80262</accession>
<evidence type="ECO:0000256" key="9">
    <source>
        <dbReference type="ARBA" id="ARBA00022844"/>
    </source>
</evidence>
<evidence type="ECO:0000256" key="6">
    <source>
        <dbReference type="ARBA" id="ARBA00022595"/>
    </source>
</evidence>
<evidence type="ECO:0000256" key="4">
    <source>
        <dbReference type="ARBA" id="ARBA00011297"/>
    </source>
</evidence>
<evidence type="ECO:0000256" key="11">
    <source>
        <dbReference type="ARBA" id="ARBA00022989"/>
    </source>
</evidence>
<dbReference type="KEGG" id="vg:1261865"/>
<dbReference type="GeneID" id="1261865"/>
<evidence type="ECO:0000256" key="16">
    <source>
        <dbReference type="ARBA" id="ARBA00032312"/>
    </source>
</evidence>
<dbReference type="EMBL" id="AB002632">
    <property type="protein sequence ID" value="BAA33482.1"/>
    <property type="molecule type" value="Genomic_DNA"/>
</dbReference>
<evidence type="ECO:0000256" key="15">
    <source>
        <dbReference type="ARBA" id="ARBA00031880"/>
    </source>
</evidence>
<evidence type="ECO:0000313" key="19">
    <source>
        <dbReference type="Proteomes" id="UP000000978"/>
    </source>
</evidence>
<keyword evidence="12 17" id="KW-0472">Membrane</keyword>
<comment type="subunit">
    <text evidence="4">Interacts with G3P; this interaction is required for proper integration of G3P and G6P into the virion.</text>
</comment>
<comment type="similarity">
    <text evidence="3">Belongs to the inovirus G6P protein family.</text>
</comment>
<dbReference type="Pfam" id="PF17537">
    <property type="entry name" value="DUF5455"/>
    <property type="match status" value="1"/>
</dbReference>
<sequence>MAMPVFLLPIITGITGALRIPAIAAFLATLAANILSWFSERFTRAVAINLTVLTMVIGLALAAASAMYALAAGLAEITPPYVVDAWGMFVPSNAIPCVAAIFSAKVIRWVWGWQFT</sequence>
<proteinExistence type="inferred from homology"/>
<reference evidence="18 19" key="1">
    <citation type="journal article" date="1998" name="Microbiology">
        <title>A novel filamentous phage, fs-2, of Vibrio cholerae O139.</title>
        <authorList>
            <person name="Ikema M."/>
            <person name="Honma Y."/>
        </authorList>
    </citation>
    <scope>NUCLEOTIDE SEQUENCE [LARGE SCALE GENOMIC DNA]</scope>
</reference>
<evidence type="ECO:0000256" key="13">
    <source>
        <dbReference type="ARBA" id="ARBA00023296"/>
    </source>
</evidence>
<evidence type="ECO:0000256" key="5">
    <source>
        <dbReference type="ARBA" id="ARBA00018404"/>
    </source>
</evidence>
<organism evidence="18 19">
    <name type="scientific">Vibrio phage fs2</name>
    <dbReference type="NCBI Taxonomy" id="83201"/>
    <lineage>
        <taxon>Viruses</taxon>
        <taxon>Monodnaviria</taxon>
        <taxon>Loebvirae</taxon>
        <taxon>Hofneiviricota</taxon>
        <taxon>Faserviricetes</taxon>
        <taxon>Tubulavirales</taxon>
        <taxon>Inoviridae</taxon>
        <taxon>Saetivirus</taxon>
        <taxon>Saetivirus fs2</taxon>
    </lineage>
</organism>
<evidence type="ECO:0000256" key="2">
    <source>
        <dbReference type="ARBA" id="ARBA00004328"/>
    </source>
</evidence>
<feature type="transmembrane region" description="Helical" evidence="17">
    <location>
        <begin position="47"/>
        <end position="70"/>
    </location>
</feature>
<dbReference type="InterPro" id="IPR035210">
    <property type="entry name" value="DUF5455"/>
</dbReference>
<evidence type="ECO:0000256" key="8">
    <source>
        <dbReference type="ARBA" id="ARBA00022693"/>
    </source>
</evidence>
<dbReference type="GO" id="GO:0044423">
    <property type="term" value="C:virion component"/>
    <property type="evidence" value="ECO:0007669"/>
    <property type="project" value="UniProtKB-KW"/>
</dbReference>
<dbReference type="Proteomes" id="UP000000978">
    <property type="component" value="Segment"/>
</dbReference>
<keyword evidence="7 17" id="KW-0812">Transmembrane</keyword>
<keyword evidence="8" id="KW-1241">Viral penetration into host cytoplasm via pilus retraction</keyword>
<feature type="transmembrane region" description="Helical" evidence="17">
    <location>
        <begin position="90"/>
        <end position="111"/>
    </location>
</feature>
<evidence type="ECO:0000256" key="14">
    <source>
        <dbReference type="ARBA" id="ARBA00025520"/>
    </source>
</evidence>
<evidence type="ECO:0000313" key="18">
    <source>
        <dbReference type="EMBL" id="BAA33482.1"/>
    </source>
</evidence>
<keyword evidence="13" id="KW-1160">Virus entry into host cell</keyword>
<evidence type="ECO:0000256" key="17">
    <source>
        <dbReference type="SAM" id="Phobius"/>
    </source>
</evidence>
<dbReference type="RefSeq" id="NP_047370.1">
    <property type="nucleotide sequence ID" value="NC_001956.1"/>
</dbReference>
<dbReference type="GO" id="GO:0046718">
    <property type="term" value="P:symbiont entry into host cell"/>
    <property type="evidence" value="ECO:0007669"/>
    <property type="project" value="UniProtKB-KW"/>
</dbReference>
<dbReference type="GO" id="GO:0033644">
    <property type="term" value="C:host cell membrane"/>
    <property type="evidence" value="ECO:0007669"/>
    <property type="project" value="UniProtKB-SubCell"/>
</dbReference>
<evidence type="ECO:0000256" key="3">
    <source>
        <dbReference type="ARBA" id="ARBA00010557"/>
    </source>
</evidence>
<evidence type="ECO:0000256" key="7">
    <source>
        <dbReference type="ARBA" id="ARBA00022692"/>
    </source>
</evidence>
<protein>
    <recommendedName>
        <fullName evidence="5">Head virion protein G6P</fullName>
    </recommendedName>
    <alternativeName>
        <fullName evidence="15">Coat protein D</fullName>
    </alternativeName>
    <alternativeName>
        <fullName evidence="16">G6P</fullName>
    </alternativeName>
</protein>
<name>O80262_9VIRU</name>